<dbReference type="Pfam" id="PF01522">
    <property type="entry name" value="Polysacc_deac_1"/>
    <property type="match status" value="1"/>
</dbReference>
<sequence>MPHKRNSQTGFNDFNDGARAQRAREIYRQRLRRRRRNRIIAAVAVVLILAVGGGTVFAVTNLLPAQQNSNEQQDQGNNSESQQLEAASEPEYSKPQVNGDRAKDLALDPSKNSGWRLETDGEKKIYLTFDDGPSENTEKILKILDQYDAKATFFVTGHSPDKFGLIKQEYDAGHSVGMHSYSHNYAEIYTSVDAYKADLDKIANVIQDQIGFKPFLFRFPGGSSNSVSANYSAGIMTTLTTQLVNEGYQYYDWNISSGDAGSDSMPADTIIDNSCQEGWTNIMLLMHDTDAKNSTVEALPKVIEYYKERGYEFCAIDRDSYAVHHGVSN</sequence>
<organism evidence="4 5">
    <name type="scientific">Phoenicibacter congonensis</name>
    <dbReference type="NCBI Taxonomy" id="1944646"/>
    <lineage>
        <taxon>Bacteria</taxon>
        <taxon>Bacillati</taxon>
        <taxon>Actinomycetota</taxon>
        <taxon>Coriobacteriia</taxon>
        <taxon>Eggerthellales</taxon>
        <taxon>Eggerthellaceae</taxon>
        <taxon>Phoenicibacter</taxon>
    </lineage>
</organism>
<dbReference type="EMBL" id="JAUMVS010000025">
    <property type="protein sequence ID" value="MDO4841535.1"/>
    <property type="molecule type" value="Genomic_DNA"/>
</dbReference>
<dbReference type="PROSITE" id="PS51677">
    <property type="entry name" value="NODB"/>
    <property type="match status" value="1"/>
</dbReference>
<evidence type="ECO:0000259" key="3">
    <source>
        <dbReference type="PROSITE" id="PS51677"/>
    </source>
</evidence>
<dbReference type="InterPro" id="IPR050248">
    <property type="entry name" value="Polysacc_deacetylase_ArnD"/>
</dbReference>
<feature type="transmembrane region" description="Helical" evidence="2">
    <location>
        <begin position="39"/>
        <end position="63"/>
    </location>
</feature>
<dbReference type="CDD" id="cd10944">
    <property type="entry name" value="CE4_SmPgdA_like"/>
    <property type="match status" value="1"/>
</dbReference>
<keyword evidence="2" id="KW-0812">Transmembrane</keyword>
<evidence type="ECO:0000313" key="5">
    <source>
        <dbReference type="Proteomes" id="UP001168575"/>
    </source>
</evidence>
<dbReference type="PANTHER" id="PTHR10587:SF125">
    <property type="entry name" value="POLYSACCHARIDE DEACETYLASE YHEN-RELATED"/>
    <property type="match status" value="1"/>
</dbReference>
<keyword evidence="5" id="KW-1185">Reference proteome</keyword>
<dbReference type="Gene3D" id="3.20.20.370">
    <property type="entry name" value="Glycoside hydrolase/deacetylase"/>
    <property type="match status" value="1"/>
</dbReference>
<protein>
    <submittedName>
        <fullName evidence="4">Polysaccharide deacetylase family protein</fullName>
        <ecNumber evidence="4">3.-.-.-</ecNumber>
    </submittedName>
</protein>
<evidence type="ECO:0000313" key="4">
    <source>
        <dbReference type="EMBL" id="MDO4841535.1"/>
    </source>
</evidence>
<dbReference type="Proteomes" id="UP001168575">
    <property type="component" value="Unassembled WGS sequence"/>
</dbReference>
<keyword evidence="4" id="KW-0378">Hydrolase</keyword>
<proteinExistence type="predicted"/>
<keyword evidence="2" id="KW-1133">Transmembrane helix</keyword>
<dbReference type="InterPro" id="IPR002509">
    <property type="entry name" value="NODB_dom"/>
</dbReference>
<gene>
    <name evidence="4" type="ORF">Q3982_02520</name>
</gene>
<feature type="compositionally biased region" description="Polar residues" evidence="1">
    <location>
        <begin position="68"/>
        <end position="85"/>
    </location>
</feature>
<dbReference type="InterPro" id="IPR011330">
    <property type="entry name" value="Glyco_hydro/deAcase_b/a-brl"/>
</dbReference>
<comment type="caution">
    <text evidence="4">The sequence shown here is derived from an EMBL/GenBank/DDBJ whole genome shotgun (WGS) entry which is preliminary data.</text>
</comment>
<dbReference type="SUPFAM" id="SSF88713">
    <property type="entry name" value="Glycoside hydrolase/deacetylase"/>
    <property type="match status" value="1"/>
</dbReference>
<name>A0AA43RJ96_9ACTN</name>
<feature type="region of interest" description="Disordered" evidence="1">
    <location>
        <begin position="68"/>
        <end position="114"/>
    </location>
</feature>
<evidence type="ECO:0000256" key="2">
    <source>
        <dbReference type="SAM" id="Phobius"/>
    </source>
</evidence>
<keyword evidence="2" id="KW-0472">Membrane</keyword>
<dbReference type="GO" id="GO:0016810">
    <property type="term" value="F:hydrolase activity, acting on carbon-nitrogen (but not peptide) bonds"/>
    <property type="evidence" value="ECO:0007669"/>
    <property type="project" value="InterPro"/>
</dbReference>
<accession>A0AA43RJ96</accession>
<dbReference type="AlphaFoldDB" id="A0AA43RJ96"/>
<reference evidence="4" key="1">
    <citation type="submission" date="2023-07" db="EMBL/GenBank/DDBJ databases">
        <title>Between Cages and Wild: Unraveling the Impact of Captivity on Animal Microbiomes and Antimicrobial Resistance.</title>
        <authorList>
            <person name="Schmartz G.P."/>
            <person name="Rehner J."/>
            <person name="Schuff M.J."/>
            <person name="Becker S.L."/>
            <person name="Kravczyk M."/>
            <person name="Gurevich A."/>
            <person name="Francke R."/>
            <person name="Mueller R."/>
            <person name="Keller V."/>
            <person name="Keller A."/>
        </authorList>
    </citation>
    <scope>NUCLEOTIDE SEQUENCE</scope>
    <source>
        <strain evidence="4">S12M_St_49</strain>
    </source>
</reference>
<dbReference type="EC" id="3.-.-.-" evidence="4"/>
<evidence type="ECO:0000256" key="1">
    <source>
        <dbReference type="SAM" id="MobiDB-lite"/>
    </source>
</evidence>
<dbReference type="PANTHER" id="PTHR10587">
    <property type="entry name" value="GLYCOSYL TRANSFERASE-RELATED"/>
    <property type="match status" value="1"/>
</dbReference>
<feature type="domain" description="NodB homology" evidence="3">
    <location>
        <begin position="123"/>
        <end position="314"/>
    </location>
</feature>
<dbReference type="GO" id="GO:0005975">
    <property type="term" value="P:carbohydrate metabolic process"/>
    <property type="evidence" value="ECO:0007669"/>
    <property type="project" value="InterPro"/>
</dbReference>